<evidence type="ECO:0000259" key="1">
    <source>
        <dbReference type="Pfam" id="PF18929"/>
    </source>
</evidence>
<proteinExistence type="predicted"/>
<evidence type="ECO:0000313" key="2">
    <source>
        <dbReference type="EMBL" id="OGE19672.1"/>
    </source>
</evidence>
<comment type="caution">
    <text evidence="2">The sequence shown here is derived from an EMBL/GenBank/DDBJ whole genome shotgun (WGS) entry which is preliminary data.</text>
</comment>
<evidence type="ECO:0000313" key="3">
    <source>
        <dbReference type="Proteomes" id="UP000176336"/>
    </source>
</evidence>
<reference evidence="2 3" key="1">
    <citation type="journal article" date="2016" name="Nat. Commun.">
        <title>Thousands of microbial genomes shed light on interconnected biogeochemical processes in an aquifer system.</title>
        <authorList>
            <person name="Anantharaman K."/>
            <person name="Brown C.T."/>
            <person name="Hug L.A."/>
            <person name="Sharon I."/>
            <person name="Castelle C.J."/>
            <person name="Probst A.J."/>
            <person name="Thomas B.C."/>
            <person name="Singh A."/>
            <person name="Wilkins M.J."/>
            <person name="Karaoz U."/>
            <person name="Brodie E.L."/>
            <person name="Williams K.H."/>
            <person name="Hubbard S.S."/>
            <person name="Banfield J.F."/>
        </authorList>
    </citation>
    <scope>NUCLEOTIDE SEQUENCE [LARGE SCALE GENOMIC DNA]</scope>
</reference>
<dbReference type="Proteomes" id="UP000176336">
    <property type="component" value="Unassembled WGS sequence"/>
</dbReference>
<protein>
    <recommendedName>
        <fullName evidence="1">DUF5678 domain-containing protein</fullName>
    </recommendedName>
</protein>
<gene>
    <name evidence="2" type="ORF">A2871_03365</name>
</gene>
<sequence>MAIDWTEIYKKYKGLWVALKDDEVTVISSGKTAKNAWEQAIEKGFKKPILMNVPKKLTYFVGGTY</sequence>
<accession>A0A1F5ITH8</accession>
<dbReference type="InterPro" id="IPR043734">
    <property type="entry name" value="DUF5678"/>
</dbReference>
<dbReference type="Pfam" id="PF18929">
    <property type="entry name" value="DUF5678"/>
    <property type="match status" value="1"/>
</dbReference>
<name>A0A1F5ITH8_9BACT</name>
<feature type="domain" description="DUF5678" evidence="1">
    <location>
        <begin position="7"/>
        <end position="56"/>
    </location>
</feature>
<dbReference type="EMBL" id="MFCR01000002">
    <property type="protein sequence ID" value="OGE19672.1"/>
    <property type="molecule type" value="Genomic_DNA"/>
</dbReference>
<organism evidence="2 3">
    <name type="scientific">Candidatus Daviesbacteria bacterium RIFCSPHIGHO2_01_FULL_41_23</name>
    <dbReference type="NCBI Taxonomy" id="1797764"/>
    <lineage>
        <taxon>Bacteria</taxon>
        <taxon>Candidatus Daviesiibacteriota</taxon>
    </lineage>
</organism>
<dbReference type="AlphaFoldDB" id="A0A1F5ITH8"/>